<evidence type="ECO:0000256" key="8">
    <source>
        <dbReference type="ARBA" id="ARBA00023012"/>
    </source>
</evidence>
<keyword evidence="9" id="KW-1133">Transmembrane helix</keyword>
<evidence type="ECO:0000313" key="11">
    <source>
        <dbReference type="EMBL" id="GAA2577249.1"/>
    </source>
</evidence>
<name>A0ABN3PE15_9ACTN</name>
<dbReference type="SUPFAM" id="SSF55874">
    <property type="entry name" value="ATPase domain of HSP90 chaperone/DNA topoisomerase II/histidine kinase"/>
    <property type="match status" value="1"/>
</dbReference>
<sequence>MSLVLRRLTDKTTWRRWSYLVVGGALLMPYWFLGMLLVGFVPLLPDNWISAVAVLITPIFAAFVTGLVPTVRPLESVAARELLRGASSELNARPPDTWESRGRAGAWFSLHLHVGVVIAAMSLAIPPFAIALLLFPFVDMGRFTDEAPLRDWKHSAWAWLGPPAGLLMVFVLIALIIAAGETLSRLAPLFLGPSPSERLAELESRAVKLAERNRLARELHDSVGHALSVVTLQAGAAGRVLDTDPAFAREALGAIEESARSALEDLDHVLGLLREDASTRTAPQATLKDVDRLLEQTRIAGVKLDAEVAEDVEQVPPAVSREAYRIVQEALTNALRHAGRVPVRLRITIGGDQLEIDVSNPLGGASAGHHSGGRGLDGIRERVTVLRGHMIAGVDDGRWRVAVTLPLRSGS</sequence>
<reference evidence="11 12" key="1">
    <citation type="journal article" date="2019" name="Int. J. Syst. Evol. Microbiol.">
        <title>The Global Catalogue of Microorganisms (GCM) 10K type strain sequencing project: providing services to taxonomists for standard genome sequencing and annotation.</title>
        <authorList>
            <consortium name="The Broad Institute Genomics Platform"/>
            <consortium name="The Broad Institute Genome Sequencing Center for Infectious Disease"/>
            <person name="Wu L."/>
            <person name="Ma J."/>
        </authorList>
    </citation>
    <scope>NUCLEOTIDE SEQUENCE [LARGE SCALE GENOMIC DNA]</scope>
    <source>
        <strain evidence="11 12">JCM 6833</strain>
    </source>
</reference>
<keyword evidence="3" id="KW-0597">Phosphoprotein</keyword>
<dbReference type="RefSeq" id="WP_344537618.1">
    <property type="nucleotide sequence ID" value="NZ_BAAATD010000001.1"/>
</dbReference>
<dbReference type="CDD" id="cd16917">
    <property type="entry name" value="HATPase_UhpB-NarQ-NarX-like"/>
    <property type="match status" value="1"/>
</dbReference>
<dbReference type="Pfam" id="PF07730">
    <property type="entry name" value="HisKA_3"/>
    <property type="match status" value="1"/>
</dbReference>
<dbReference type="Proteomes" id="UP001501509">
    <property type="component" value="Unassembled WGS sequence"/>
</dbReference>
<proteinExistence type="predicted"/>
<feature type="domain" description="Signal transduction histidine kinase subgroup 3 dimerisation and phosphoacceptor" evidence="10">
    <location>
        <begin position="211"/>
        <end position="276"/>
    </location>
</feature>
<dbReference type="Gene3D" id="3.30.565.10">
    <property type="entry name" value="Histidine kinase-like ATPase, C-terminal domain"/>
    <property type="match status" value="1"/>
</dbReference>
<dbReference type="PANTHER" id="PTHR24421">
    <property type="entry name" value="NITRATE/NITRITE SENSOR PROTEIN NARX-RELATED"/>
    <property type="match status" value="1"/>
</dbReference>
<evidence type="ECO:0000256" key="5">
    <source>
        <dbReference type="ARBA" id="ARBA00022741"/>
    </source>
</evidence>
<evidence type="ECO:0000256" key="9">
    <source>
        <dbReference type="SAM" id="Phobius"/>
    </source>
</evidence>
<keyword evidence="5" id="KW-0547">Nucleotide-binding</keyword>
<evidence type="ECO:0000313" key="12">
    <source>
        <dbReference type="Proteomes" id="UP001501509"/>
    </source>
</evidence>
<dbReference type="Gene3D" id="1.20.5.1930">
    <property type="match status" value="1"/>
</dbReference>
<dbReference type="InterPro" id="IPR011712">
    <property type="entry name" value="Sig_transdc_His_kin_sub3_dim/P"/>
</dbReference>
<feature type="transmembrane region" description="Helical" evidence="9">
    <location>
        <begin position="157"/>
        <end position="179"/>
    </location>
</feature>
<comment type="catalytic activity">
    <reaction evidence="1">
        <text>ATP + protein L-histidine = ADP + protein N-phospho-L-histidine.</text>
        <dbReference type="EC" id="2.7.13.3"/>
    </reaction>
</comment>
<keyword evidence="9" id="KW-0812">Transmembrane</keyword>
<dbReference type="InterPro" id="IPR050482">
    <property type="entry name" value="Sensor_HK_TwoCompSys"/>
</dbReference>
<feature type="transmembrane region" description="Helical" evidence="9">
    <location>
        <begin position="110"/>
        <end position="137"/>
    </location>
</feature>
<evidence type="ECO:0000256" key="6">
    <source>
        <dbReference type="ARBA" id="ARBA00022777"/>
    </source>
</evidence>
<dbReference type="EC" id="2.7.13.3" evidence="2"/>
<evidence type="ECO:0000256" key="2">
    <source>
        <dbReference type="ARBA" id="ARBA00012438"/>
    </source>
</evidence>
<gene>
    <name evidence="11" type="ORF">GCM10010411_07240</name>
</gene>
<evidence type="ECO:0000256" key="7">
    <source>
        <dbReference type="ARBA" id="ARBA00022840"/>
    </source>
</evidence>
<keyword evidence="12" id="KW-1185">Reference proteome</keyword>
<comment type="caution">
    <text evidence="11">The sequence shown here is derived from an EMBL/GenBank/DDBJ whole genome shotgun (WGS) entry which is preliminary data.</text>
</comment>
<feature type="transmembrane region" description="Helical" evidence="9">
    <location>
        <begin position="48"/>
        <end position="71"/>
    </location>
</feature>
<dbReference type="GO" id="GO:0016301">
    <property type="term" value="F:kinase activity"/>
    <property type="evidence" value="ECO:0007669"/>
    <property type="project" value="UniProtKB-KW"/>
</dbReference>
<evidence type="ECO:0000256" key="1">
    <source>
        <dbReference type="ARBA" id="ARBA00000085"/>
    </source>
</evidence>
<dbReference type="InterPro" id="IPR036890">
    <property type="entry name" value="HATPase_C_sf"/>
</dbReference>
<evidence type="ECO:0000259" key="10">
    <source>
        <dbReference type="Pfam" id="PF07730"/>
    </source>
</evidence>
<protein>
    <recommendedName>
        <fullName evidence="2">histidine kinase</fullName>
        <ecNumber evidence="2">2.7.13.3</ecNumber>
    </recommendedName>
</protein>
<organism evidence="11 12">
    <name type="scientific">Actinomadura fulvescens</name>
    <dbReference type="NCBI Taxonomy" id="46160"/>
    <lineage>
        <taxon>Bacteria</taxon>
        <taxon>Bacillati</taxon>
        <taxon>Actinomycetota</taxon>
        <taxon>Actinomycetes</taxon>
        <taxon>Streptosporangiales</taxon>
        <taxon>Thermomonosporaceae</taxon>
        <taxon>Actinomadura</taxon>
    </lineage>
</organism>
<dbReference type="PANTHER" id="PTHR24421:SF10">
    <property type="entry name" value="NITRATE_NITRITE SENSOR PROTEIN NARQ"/>
    <property type="match status" value="1"/>
</dbReference>
<keyword evidence="4" id="KW-0808">Transferase</keyword>
<evidence type="ECO:0000256" key="3">
    <source>
        <dbReference type="ARBA" id="ARBA00022553"/>
    </source>
</evidence>
<keyword evidence="7" id="KW-0067">ATP-binding</keyword>
<keyword evidence="6 11" id="KW-0418">Kinase</keyword>
<evidence type="ECO:0000256" key="4">
    <source>
        <dbReference type="ARBA" id="ARBA00022679"/>
    </source>
</evidence>
<feature type="transmembrane region" description="Helical" evidence="9">
    <location>
        <begin position="20"/>
        <end position="42"/>
    </location>
</feature>
<keyword evidence="9" id="KW-0472">Membrane</keyword>
<dbReference type="EMBL" id="BAAATD010000001">
    <property type="protein sequence ID" value="GAA2577249.1"/>
    <property type="molecule type" value="Genomic_DNA"/>
</dbReference>
<keyword evidence="8" id="KW-0902">Two-component regulatory system</keyword>
<accession>A0ABN3PE15</accession>